<dbReference type="AlphaFoldDB" id="A0A381N1Q6"/>
<dbReference type="Gene3D" id="3.10.450.50">
    <property type="match status" value="1"/>
</dbReference>
<sequence>MNDQTSPDLAAERAALHARLEGVVAAEEAFNVPEALTYWAEDGIVQPAGSPQIEGKDAIRELYSQYFESGLVREFSGSSSHVEMSAGGDLAYEYGVNRMVLAGEDGDLLDMGKYLAIWKKIDGEWMVAALSFTSDATEPSPISG</sequence>
<gene>
    <name evidence="2" type="ORF">METZ01_LOCUS1360</name>
</gene>
<dbReference type="InterPro" id="IPR027843">
    <property type="entry name" value="DUF4440"/>
</dbReference>
<dbReference type="InterPro" id="IPR032710">
    <property type="entry name" value="NTF2-like_dom_sf"/>
</dbReference>
<dbReference type="EMBL" id="UINC01000071">
    <property type="protein sequence ID" value="SUZ48506.1"/>
    <property type="molecule type" value="Genomic_DNA"/>
</dbReference>
<dbReference type="Pfam" id="PF14534">
    <property type="entry name" value="DUF4440"/>
    <property type="match status" value="1"/>
</dbReference>
<accession>A0A381N1Q6</accession>
<proteinExistence type="predicted"/>
<reference evidence="2" key="1">
    <citation type="submission" date="2018-05" db="EMBL/GenBank/DDBJ databases">
        <authorList>
            <person name="Lanie J.A."/>
            <person name="Ng W.-L."/>
            <person name="Kazmierczak K.M."/>
            <person name="Andrzejewski T.M."/>
            <person name="Davidsen T.M."/>
            <person name="Wayne K.J."/>
            <person name="Tettelin H."/>
            <person name="Glass J.I."/>
            <person name="Rusch D."/>
            <person name="Podicherti R."/>
            <person name="Tsui H.-C.T."/>
            <person name="Winkler M.E."/>
        </authorList>
    </citation>
    <scope>NUCLEOTIDE SEQUENCE</scope>
</reference>
<organism evidence="2">
    <name type="scientific">marine metagenome</name>
    <dbReference type="NCBI Taxonomy" id="408172"/>
    <lineage>
        <taxon>unclassified sequences</taxon>
        <taxon>metagenomes</taxon>
        <taxon>ecological metagenomes</taxon>
    </lineage>
</organism>
<name>A0A381N1Q6_9ZZZZ</name>
<evidence type="ECO:0000259" key="1">
    <source>
        <dbReference type="Pfam" id="PF14534"/>
    </source>
</evidence>
<protein>
    <recommendedName>
        <fullName evidence="1">DUF4440 domain-containing protein</fullName>
    </recommendedName>
</protein>
<feature type="domain" description="DUF4440" evidence="1">
    <location>
        <begin position="21"/>
        <end position="127"/>
    </location>
</feature>
<evidence type="ECO:0000313" key="2">
    <source>
        <dbReference type="EMBL" id="SUZ48506.1"/>
    </source>
</evidence>
<dbReference type="SUPFAM" id="SSF54427">
    <property type="entry name" value="NTF2-like"/>
    <property type="match status" value="1"/>
</dbReference>